<comment type="caution">
    <text evidence="2">The sequence shown here is derived from an EMBL/GenBank/DDBJ whole genome shotgun (WGS) entry which is preliminary data.</text>
</comment>
<evidence type="ECO:0000313" key="3">
    <source>
        <dbReference type="Proteomes" id="UP000664779"/>
    </source>
</evidence>
<keyword evidence="3" id="KW-1185">Reference proteome</keyword>
<dbReference type="Proteomes" id="UP000664779">
    <property type="component" value="Unassembled WGS sequence"/>
</dbReference>
<feature type="chain" id="PRO_5036750876" evidence="1">
    <location>
        <begin position="24"/>
        <end position="99"/>
    </location>
</feature>
<name>A0A939EJL9_9HYPH</name>
<organism evidence="2 3">
    <name type="scientific">Roseibium limicola</name>
    <dbReference type="NCBI Taxonomy" id="2816037"/>
    <lineage>
        <taxon>Bacteria</taxon>
        <taxon>Pseudomonadati</taxon>
        <taxon>Pseudomonadota</taxon>
        <taxon>Alphaproteobacteria</taxon>
        <taxon>Hyphomicrobiales</taxon>
        <taxon>Stappiaceae</taxon>
        <taxon>Roseibium</taxon>
    </lineage>
</organism>
<feature type="signal peptide" evidence="1">
    <location>
        <begin position="1"/>
        <end position="23"/>
    </location>
</feature>
<evidence type="ECO:0000256" key="1">
    <source>
        <dbReference type="SAM" id="SignalP"/>
    </source>
</evidence>
<dbReference type="EMBL" id="JAFLNF010000001">
    <property type="protein sequence ID" value="MBO0343799.1"/>
    <property type="molecule type" value="Genomic_DNA"/>
</dbReference>
<accession>A0A939EJL9</accession>
<protein>
    <submittedName>
        <fullName evidence="2">DUF1344 domain-containing protein</fullName>
    </submittedName>
</protein>
<dbReference type="AlphaFoldDB" id="A0A939EJL9"/>
<dbReference type="InterPro" id="IPR009780">
    <property type="entry name" value="DUF1344"/>
</dbReference>
<evidence type="ECO:0000313" key="2">
    <source>
        <dbReference type="EMBL" id="MBO0343799.1"/>
    </source>
</evidence>
<proteinExistence type="predicted"/>
<gene>
    <name evidence="2" type="ORF">J0X15_01080</name>
</gene>
<keyword evidence="1" id="KW-0732">Signal</keyword>
<reference evidence="2" key="1">
    <citation type="submission" date="2021-03" db="EMBL/GenBank/DDBJ databases">
        <title>Roseibium sp. CAU 1637 isolated from Incheon.</title>
        <authorList>
            <person name="Kim W."/>
        </authorList>
    </citation>
    <scope>NUCLEOTIDE SEQUENCE</scope>
    <source>
        <strain evidence="2">CAU 1637</strain>
    </source>
</reference>
<sequence length="99" mass="10399">MPLASLHQSAFALKSLITSTALALVLAVSATSVAQAEEITGIVASVDYEDAIIVLEDGSTLILPEDTDTEAYEPGQMIQATYEMDSDGNLIVLELAIAE</sequence>
<dbReference type="Pfam" id="PF07076">
    <property type="entry name" value="DUF1344"/>
    <property type="match status" value="1"/>
</dbReference>
<dbReference type="RefSeq" id="WP_206937504.1">
    <property type="nucleotide sequence ID" value="NZ_JAFLNF010000001.1"/>
</dbReference>